<dbReference type="AlphaFoldDB" id="A0A7J6IJC2"/>
<dbReference type="EMBL" id="ANPB02000009">
    <property type="protein sequence ID" value="KAF4476738.1"/>
    <property type="molecule type" value="Genomic_DNA"/>
</dbReference>
<keyword evidence="5" id="KW-1185">Reference proteome</keyword>
<sequence>MSALVAKYGVIGSGHASRVFPVALAASAFSRSLSRLRQVTSAVVAVDGLSLDSNAPVSPAVAILYEHIADLEEQLAQYRRDSEASCSLPLNISGAKDTSYDMLEISFEQLNLGLGDGELDTPATVSDVAGTTPQSTTQVDLPSRETSLTIVQFAMTYLGWIHCALRADIFVAEHCRFWDALEADPALLALDTPFAAIYFAVLSVGAYYIDPQYTQSHARLNPMIYREDALLSASKHWYRASLRVLERADFLGKPRLETLQVFAVLTLVSPVFGEKAREAILLSAALRIARMLHMHQLGNEDSLLPEIKNIPLWSTYEQRSLGRRLWWTLVICEWLGMMNHDSTVLPQSFDTVLDPSGSLEDVCLPLQGPSSPDSCETSHLHYHALLSQLAGIVRSKLRRGEAFAYERLASAMREVEAVYSKCQSHLRSIETDLETGQPLWMSMQQYLANHTVQFLRLTIARPLITSWMRRQPDPDGFHAKAREAAEIIAREKHRNVPPLFNKSWIVQASTVAAGVFMCLDLLFFSTGEDVDDLRHRRNCVERCIVALQSIGRGSVISKRGPMILRSLLDFESRLDHRSVPDEQPLREIIFHVSQLVSSASALEAKFDGSSWDPSSTPIGNQQLFHDVNQTDIALGQDMDLHVDHPFNGSHGLIGAPSADPISASYHSKQNTGFPAKAVLDVEGGFWGDPFGYIVARTVEEDDTSGSNGVSELDSFDNPFEFTEKMYFKDVR</sequence>
<dbReference type="GO" id="GO:0005634">
    <property type="term" value="C:nucleus"/>
    <property type="evidence" value="ECO:0007669"/>
    <property type="project" value="UniProtKB-SubCell"/>
</dbReference>
<name>A0A7J6IJC2_COLFN</name>
<evidence type="ECO:0000313" key="5">
    <source>
        <dbReference type="Proteomes" id="UP000011096"/>
    </source>
</evidence>
<dbReference type="InParanoid" id="A0A7J6IJC2"/>
<accession>A0A7J6IJC2</accession>
<dbReference type="OrthoDB" id="1747771at2759"/>
<evidence type="ECO:0000256" key="2">
    <source>
        <dbReference type="ARBA" id="ARBA00023242"/>
    </source>
</evidence>
<comment type="subcellular location">
    <subcellularLocation>
        <location evidence="1">Nucleus</location>
    </subcellularLocation>
</comment>
<keyword evidence="2" id="KW-0539">Nucleus</keyword>
<organism evidence="4 5">
    <name type="scientific">Colletotrichum fructicola (strain Nara gc5)</name>
    <name type="common">Anthracnose fungus</name>
    <name type="synonym">Colletotrichum gloeosporioides (strain Nara gc5)</name>
    <dbReference type="NCBI Taxonomy" id="1213859"/>
    <lineage>
        <taxon>Eukaryota</taxon>
        <taxon>Fungi</taxon>
        <taxon>Dikarya</taxon>
        <taxon>Ascomycota</taxon>
        <taxon>Pezizomycotina</taxon>
        <taxon>Sordariomycetes</taxon>
        <taxon>Hypocreomycetidae</taxon>
        <taxon>Glomerellales</taxon>
        <taxon>Glomerellaceae</taxon>
        <taxon>Colletotrichum</taxon>
        <taxon>Colletotrichum gloeosporioides species complex</taxon>
    </lineage>
</organism>
<dbReference type="CDD" id="cd12148">
    <property type="entry name" value="fungal_TF_MHR"/>
    <property type="match status" value="1"/>
</dbReference>
<dbReference type="PANTHER" id="PTHR31001">
    <property type="entry name" value="UNCHARACTERIZED TRANSCRIPTIONAL REGULATORY PROTEIN"/>
    <property type="match status" value="1"/>
</dbReference>
<dbReference type="InterPro" id="IPR031760">
    <property type="entry name" value="Cep3_C"/>
</dbReference>
<dbReference type="RefSeq" id="XP_066007487.1">
    <property type="nucleotide sequence ID" value="XM_066153109.1"/>
</dbReference>
<protein>
    <recommendedName>
        <fullName evidence="3">Centromere DNA-binding protein complex CBF3 subunit B C-terminal domain-containing protein</fullName>
    </recommendedName>
</protein>
<reference evidence="4 5" key="2">
    <citation type="submission" date="2020-04" db="EMBL/GenBank/DDBJ databases">
        <title>Genome sequencing and assembly of multiple isolates from the Colletotrichum gloeosporioides species complex.</title>
        <authorList>
            <person name="Gan P."/>
            <person name="Shirasu K."/>
        </authorList>
    </citation>
    <scope>NUCLEOTIDE SEQUENCE [LARGE SCALE GENOMIC DNA]</scope>
    <source>
        <strain evidence="4 5">Nara gc5</strain>
    </source>
</reference>
<feature type="domain" description="Centromere DNA-binding protein complex CBF3 subunit B C-terminal" evidence="3">
    <location>
        <begin position="143"/>
        <end position="309"/>
    </location>
</feature>
<dbReference type="Pfam" id="PF16846">
    <property type="entry name" value="Cep3"/>
    <property type="match status" value="1"/>
</dbReference>
<evidence type="ECO:0000259" key="3">
    <source>
        <dbReference type="Pfam" id="PF16846"/>
    </source>
</evidence>
<evidence type="ECO:0000313" key="4">
    <source>
        <dbReference type="EMBL" id="KAF4476738.1"/>
    </source>
</evidence>
<proteinExistence type="predicted"/>
<evidence type="ECO:0000256" key="1">
    <source>
        <dbReference type="ARBA" id="ARBA00004123"/>
    </source>
</evidence>
<reference evidence="4 5" key="1">
    <citation type="submission" date="2012-08" db="EMBL/GenBank/DDBJ databases">
        <authorList>
            <person name="Gan P.H.P."/>
            <person name="Ikeda K."/>
            <person name="Irieda H."/>
            <person name="Narusaka M."/>
            <person name="O'Connell R.J."/>
            <person name="Narusaka Y."/>
            <person name="Takano Y."/>
            <person name="Kubo Y."/>
            <person name="Shirasu K."/>
        </authorList>
    </citation>
    <scope>NUCLEOTIDE SEQUENCE [LARGE SCALE GENOMIC DNA]</scope>
    <source>
        <strain evidence="4 5">Nara gc5</strain>
    </source>
</reference>
<gene>
    <name evidence="4" type="ORF">CGGC5_v014514</name>
</gene>
<dbReference type="PANTHER" id="PTHR31001:SF76">
    <property type="entry name" value="ZN(2)-C6 FUNGAL-TYPE DOMAIN-CONTAINING PROTEIN"/>
    <property type="match status" value="1"/>
</dbReference>
<dbReference type="GeneID" id="43613437"/>
<dbReference type="InterPro" id="IPR050613">
    <property type="entry name" value="Sec_Metabolite_Reg"/>
</dbReference>
<dbReference type="Proteomes" id="UP000011096">
    <property type="component" value="Unassembled WGS sequence"/>
</dbReference>
<comment type="caution">
    <text evidence="4">The sequence shown here is derived from an EMBL/GenBank/DDBJ whole genome shotgun (WGS) entry which is preliminary data.</text>
</comment>